<comment type="caution">
    <text evidence="1">The sequence shown here is derived from an EMBL/GenBank/DDBJ whole genome shotgun (WGS) entry which is preliminary data.</text>
</comment>
<keyword evidence="2" id="KW-1185">Reference proteome</keyword>
<dbReference type="Proteomes" id="UP000762676">
    <property type="component" value="Unassembled WGS sequence"/>
</dbReference>
<organism evidence="1 2">
    <name type="scientific">Elysia marginata</name>
    <dbReference type="NCBI Taxonomy" id="1093978"/>
    <lineage>
        <taxon>Eukaryota</taxon>
        <taxon>Metazoa</taxon>
        <taxon>Spiralia</taxon>
        <taxon>Lophotrochozoa</taxon>
        <taxon>Mollusca</taxon>
        <taxon>Gastropoda</taxon>
        <taxon>Heterobranchia</taxon>
        <taxon>Euthyneura</taxon>
        <taxon>Panpulmonata</taxon>
        <taxon>Sacoglossa</taxon>
        <taxon>Placobranchoidea</taxon>
        <taxon>Plakobranchidae</taxon>
        <taxon>Elysia</taxon>
    </lineage>
</organism>
<proteinExistence type="predicted"/>
<accession>A0AAV4HZY9</accession>
<protein>
    <submittedName>
        <fullName evidence="1">Uncharacterized protein</fullName>
    </submittedName>
</protein>
<gene>
    <name evidence="1" type="ORF">ElyMa_006479300</name>
</gene>
<name>A0AAV4HZY9_9GAST</name>
<evidence type="ECO:0000313" key="1">
    <source>
        <dbReference type="EMBL" id="GFS03779.1"/>
    </source>
</evidence>
<evidence type="ECO:0000313" key="2">
    <source>
        <dbReference type="Proteomes" id="UP000762676"/>
    </source>
</evidence>
<dbReference type="AlphaFoldDB" id="A0AAV4HZY9"/>
<reference evidence="1 2" key="1">
    <citation type="journal article" date="2021" name="Elife">
        <title>Chloroplast acquisition without the gene transfer in kleptoplastic sea slugs, Plakobranchus ocellatus.</title>
        <authorList>
            <person name="Maeda T."/>
            <person name="Takahashi S."/>
            <person name="Yoshida T."/>
            <person name="Shimamura S."/>
            <person name="Takaki Y."/>
            <person name="Nagai Y."/>
            <person name="Toyoda A."/>
            <person name="Suzuki Y."/>
            <person name="Arimoto A."/>
            <person name="Ishii H."/>
            <person name="Satoh N."/>
            <person name="Nishiyama T."/>
            <person name="Hasebe M."/>
            <person name="Maruyama T."/>
            <person name="Minagawa J."/>
            <person name="Obokata J."/>
            <person name="Shigenobu S."/>
        </authorList>
    </citation>
    <scope>NUCLEOTIDE SEQUENCE [LARGE SCALE GENOMIC DNA]</scope>
</reference>
<sequence length="80" mass="9000">MGGLRSSDRRIEFLAMLGARPGEECLMVAGWTTTLWDTITPTDPALIYTLHRQARLNQSRDDRTIGHTPVDVRALLYSVD</sequence>
<dbReference type="EMBL" id="BMAT01013011">
    <property type="protein sequence ID" value="GFS03779.1"/>
    <property type="molecule type" value="Genomic_DNA"/>
</dbReference>